<accession>A0A841R5P2</accession>
<keyword evidence="6" id="KW-1185">Reference proteome</keyword>
<evidence type="ECO:0000259" key="4">
    <source>
        <dbReference type="PROSITE" id="PS50862"/>
    </source>
</evidence>
<dbReference type="InterPro" id="IPR004364">
    <property type="entry name" value="Aa-tRNA-synt_II"/>
</dbReference>
<protein>
    <submittedName>
        <fullName evidence="5">Lysyl-tRNA synthetase class 2</fullName>
        <ecNumber evidence="5">6.1.1.6</ecNumber>
    </submittedName>
</protein>
<dbReference type="Proteomes" id="UP000587760">
    <property type="component" value="Unassembled WGS sequence"/>
</dbReference>
<dbReference type="NCBIfam" id="TIGR00462">
    <property type="entry name" value="genX"/>
    <property type="match status" value="1"/>
</dbReference>
<comment type="caution">
    <text evidence="5">The sequence shown here is derived from an EMBL/GenBank/DDBJ whole genome shotgun (WGS) entry which is preliminary data.</text>
</comment>
<name>A0A841R5P2_9SPIO</name>
<dbReference type="GO" id="GO:0006430">
    <property type="term" value="P:lysyl-tRNA aminoacylation"/>
    <property type="evidence" value="ECO:0007669"/>
    <property type="project" value="InterPro"/>
</dbReference>
<dbReference type="RefSeq" id="WP_184742162.1">
    <property type="nucleotide sequence ID" value="NZ_JACHGJ010000001.1"/>
</dbReference>
<dbReference type="GO" id="GO:0000049">
    <property type="term" value="F:tRNA binding"/>
    <property type="evidence" value="ECO:0007669"/>
    <property type="project" value="TreeGrafter"/>
</dbReference>
<keyword evidence="5" id="KW-0030">Aminoacyl-tRNA synthetase</keyword>
<dbReference type="PRINTS" id="PR00982">
    <property type="entry name" value="TRNASYNTHLYS"/>
</dbReference>
<evidence type="ECO:0000256" key="3">
    <source>
        <dbReference type="ARBA" id="ARBA00022840"/>
    </source>
</evidence>
<evidence type="ECO:0000256" key="2">
    <source>
        <dbReference type="ARBA" id="ARBA00022741"/>
    </source>
</evidence>
<dbReference type="Pfam" id="PF00152">
    <property type="entry name" value="tRNA-synt_2"/>
    <property type="match status" value="1"/>
</dbReference>
<dbReference type="PANTHER" id="PTHR42918:SF6">
    <property type="entry name" value="ELONGATION FACTOR P--(R)-BETA-LYSINE LIGASE"/>
    <property type="match status" value="1"/>
</dbReference>
<feature type="domain" description="Aminoacyl-transfer RNA synthetases class-II family profile" evidence="4">
    <location>
        <begin position="9"/>
        <end position="316"/>
    </location>
</feature>
<dbReference type="InterPro" id="IPR004525">
    <property type="entry name" value="EpmA"/>
</dbReference>
<dbReference type="InterPro" id="IPR045864">
    <property type="entry name" value="aa-tRNA-synth_II/BPL/LPL"/>
</dbReference>
<evidence type="ECO:0000256" key="1">
    <source>
        <dbReference type="ARBA" id="ARBA00022598"/>
    </source>
</evidence>
<dbReference type="Gene3D" id="3.30.930.10">
    <property type="entry name" value="Bira Bifunctional Protein, Domain 2"/>
    <property type="match status" value="1"/>
</dbReference>
<dbReference type="EMBL" id="JACHGJ010000001">
    <property type="protein sequence ID" value="MBB6478380.1"/>
    <property type="molecule type" value="Genomic_DNA"/>
</dbReference>
<dbReference type="PANTHER" id="PTHR42918">
    <property type="entry name" value="LYSYL-TRNA SYNTHETASE"/>
    <property type="match status" value="1"/>
</dbReference>
<dbReference type="EC" id="6.1.1.6" evidence="5"/>
<dbReference type="GO" id="GO:0005829">
    <property type="term" value="C:cytosol"/>
    <property type="evidence" value="ECO:0007669"/>
    <property type="project" value="TreeGrafter"/>
</dbReference>
<sequence>MNWELIKKRSEIIMQIRSFFINKGYLEVDTPLLSPDLIPESSIEIYKTEMINPFKGNKDLYLIPSPEIWMKKLLSMGSGDIFQICKSFRNSEQSGRQHNSEFTMLEWYKTGFGYLDNIQETEELFHFLTDENSPGNIKPPFARMSMEEAFIRYAGFSLEAHYEREQLYSQCLKLDLGPEEDESWEVLFNRIFIDRVEPNLPQEKPLVLYNYPSRIKTLAKEIDGTLWSERWELYAGGMELANCFSEENDRKKIRDYYAEEKALKDALSPVSHKVDENFHEFFGKGFPRCSGVAMGVDRLIMLLTGERSIGGVILFPHL</sequence>
<dbReference type="GO" id="GO:0005524">
    <property type="term" value="F:ATP binding"/>
    <property type="evidence" value="ECO:0007669"/>
    <property type="project" value="UniProtKB-KW"/>
</dbReference>
<keyword evidence="3" id="KW-0067">ATP-binding</keyword>
<dbReference type="PROSITE" id="PS50862">
    <property type="entry name" value="AA_TRNA_LIGASE_II"/>
    <property type="match status" value="1"/>
</dbReference>
<evidence type="ECO:0000313" key="5">
    <source>
        <dbReference type="EMBL" id="MBB6478380.1"/>
    </source>
</evidence>
<dbReference type="NCBIfam" id="NF006828">
    <property type="entry name" value="PRK09350.1"/>
    <property type="match status" value="1"/>
</dbReference>
<keyword evidence="2" id="KW-0547">Nucleotide-binding</keyword>
<reference evidence="5 6" key="1">
    <citation type="submission" date="2020-08" db="EMBL/GenBank/DDBJ databases">
        <title>Genomic Encyclopedia of Type Strains, Phase IV (KMG-IV): sequencing the most valuable type-strain genomes for metagenomic binning, comparative biology and taxonomic classification.</title>
        <authorList>
            <person name="Goeker M."/>
        </authorList>
    </citation>
    <scope>NUCLEOTIDE SEQUENCE [LARGE SCALE GENOMIC DNA]</scope>
    <source>
        <strain evidence="5 6">DSM 2461</strain>
    </source>
</reference>
<proteinExistence type="predicted"/>
<evidence type="ECO:0000313" key="6">
    <source>
        <dbReference type="Proteomes" id="UP000587760"/>
    </source>
</evidence>
<dbReference type="AlphaFoldDB" id="A0A841R5P2"/>
<gene>
    <name evidence="5" type="ORF">HNR50_000013</name>
</gene>
<dbReference type="GO" id="GO:0004824">
    <property type="term" value="F:lysine-tRNA ligase activity"/>
    <property type="evidence" value="ECO:0007669"/>
    <property type="project" value="UniProtKB-EC"/>
</dbReference>
<organism evidence="5 6">
    <name type="scientific">Spirochaeta isovalerica</name>
    <dbReference type="NCBI Taxonomy" id="150"/>
    <lineage>
        <taxon>Bacteria</taxon>
        <taxon>Pseudomonadati</taxon>
        <taxon>Spirochaetota</taxon>
        <taxon>Spirochaetia</taxon>
        <taxon>Spirochaetales</taxon>
        <taxon>Spirochaetaceae</taxon>
        <taxon>Spirochaeta</taxon>
    </lineage>
</organism>
<dbReference type="InterPro" id="IPR006195">
    <property type="entry name" value="aa-tRNA-synth_II"/>
</dbReference>
<dbReference type="InterPro" id="IPR018149">
    <property type="entry name" value="Lys-tRNA-synth_II_C"/>
</dbReference>
<dbReference type="SUPFAM" id="SSF55681">
    <property type="entry name" value="Class II aaRS and biotin synthetases"/>
    <property type="match status" value="1"/>
</dbReference>
<keyword evidence="1 5" id="KW-0436">Ligase</keyword>